<dbReference type="EMBL" id="KL597017">
    <property type="protein sequence ID" value="KER20833.1"/>
    <property type="molecule type" value="Genomic_DNA"/>
</dbReference>
<dbReference type="RefSeq" id="XP_009175428.1">
    <property type="nucleotide sequence ID" value="XM_009177164.1"/>
</dbReference>
<dbReference type="AlphaFoldDB" id="A0A074Z1I1"/>
<proteinExistence type="predicted"/>
<dbReference type="CTD" id="20324875"/>
<protein>
    <submittedName>
        <fullName evidence="1">Uncharacterized protein</fullName>
    </submittedName>
</protein>
<name>A0A074Z1I1_OPIVI</name>
<dbReference type="KEGG" id="ovi:T265_10707"/>
<dbReference type="Proteomes" id="UP000054324">
    <property type="component" value="Unassembled WGS sequence"/>
</dbReference>
<organism evidence="1 2">
    <name type="scientific">Opisthorchis viverrini</name>
    <name type="common">Southeast Asian liver fluke</name>
    <dbReference type="NCBI Taxonomy" id="6198"/>
    <lineage>
        <taxon>Eukaryota</taxon>
        <taxon>Metazoa</taxon>
        <taxon>Spiralia</taxon>
        <taxon>Lophotrochozoa</taxon>
        <taxon>Platyhelminthes</taxon>
        <taxon>Trematoda</taxon>
        <taxon>Digenea</taxon>
        <taxon>Opisthorchiida</taxon>
        <taxon>Opisthorchiata</taxon>
        <taxon>Opisthorchiidae</taxon>
        <taxon>Opisthorchis</taxon>
    </lineage>
</organism>
<evidence type="ECO:0000313" key="2">
    <source>
        <dbReference type="Proteomes" id="UP000054324"/>
    </source>
</evidence>
<gene>
    <name evidence="1" type="ORF">T265_10707</name>
</gene>
<keyword evidence="2" id="KW-1185">Reference proteome</keyword>
<reference evidence="1 2" key="1">
    <citation type="submission" date="2013-11" db="EMBL/GenBank/DDBJ databases">
        <title>Opisthorchis viverrini - life in the bile duct.</title>
        <authorList>
            <person name="Young N.D."/>
            <person name="Nagarajan N."/>
            <person name="Lin S.J."/>
            <person name="Korhonen P.K."/>
            <person name="Jex A.R."/>
            <person name="Hall R.S."/>
            <person name="Safavi-Hemami H."/>
            <person name="Kaewkong W."/>
            <person name="Bertrand D."/>
            <person name="Gao S."/>
            <person name="Seet Q."/>
            <person name="Wongkham S."/>
            <person name="Teh B.T."/>
            <person name="Wongkham C."/>
            <person name="Intapan P.M."/>
            <person name="Maleewong W."/>
            <person name="Yang X."/>
            <person name="Hu M."/>
            <person name="Wang Z."/>
            <person name="Hofmann A."/>
            <person name="Sternberg P.W."/>
            <person name="Tan P."/>
            <person name="Wang J."/>
            <person name="Gasser R.B."/>
        </authorList>
    </citation>
    <scope>NUCLEOTIDE SEQUENCE [LARGE SCALE GENOMIC DNA]</scope>
</reference>
<sequence length="185" mass="20299">MGKGALFGKQQLDMCSTLPNGSSLIHFISSSGDSDSLPSTNILQTANERYTAEALITRRVKKSMILGSKMCNLSDDSNSLPSTDILKTANARYTAEALMTRRVKKSMFLGSKICNHLDNMEVPFALAALRTPAFYHTASLPISQCNSINPSVNPLATVPRLNYRPEKQTKTIIRSYSTSPLQLCH</sequence>
<accession>A0A074Z1I1</accession>
<dbReference type="GeneID" id="20324875"/>
<evidence type="ECO:0000313" key="1">
    <source>
        <dbReference type="EMBL" id="KER20833.1"/>
    </source>
</evidence>